<evidence type="ECO:0000313" key="3">
    <source>
        <dbReference type="Proteomes" id="UP000612055"/>
    </source>
</evidence>
<name>A0A835XFD6_9CHLO</name>
<dbReference type="EMBL" id="JAEHOE010000173">
    <property type="protein sequence ID" value="KAG2483542.1"/>
    <property type="molecule type" value="Genomic_DNA"/>
</dbReference>
<reference evidence="2" key="1">
    <citation type="journal article" date="2020" name="bioRxiv">
        <title>Comparative genomics of Chlamydomonas.</title>
        <authorList>
            <person name="Craig R.J."/>
            <person name="Hasan A.R."/>
            <person name="Ness R.W."/>
            <person name="Keightley P.D."/>
        </authorList>
    </citation>
    <scope>NUCLEOTIDE SEQUENCE</scope>
    <source>
        <strain evidence="2">CCAP 11/70</strain>
    </source>
</reference>
<organism evidence="2 3">
    <name type="scientific">Edaphochlamys debaryana</name>
    <dbReference type="NCBI Taxonomy" id="47281"/>
    <lineage>
        <taxon>Eukaryota</taxon>
        <taxon>Viridiplantae</taxon>
        <taxon>Chlorophyta</taxon>
        <taxon>core chlorophytes</taxon>
        <taxon>Chlorophyceae</taxon>
        <taxon>CS clade</taxon>
        <taxon>Chlamydomonadales</taxon>
        <taxon>Chlamydomonadales incertae sedis</taxon>
        <taxon>Edaphochlamys</taxon>
    </lineage>
</organism>
<dbReference type="Proteomes" id="UP000612055">
    <property type="component" value="Unassembled WGS sequence"/>
</dbReference>
<gene>
    <name evidence="2" type="ORF">HYH03_017596</name>
</gene>
<feature type="region of interest" description="Disordered" evidence="1">
    <location>
        <begin position="788"/>
        <end position="810"/>
    </location>
</feature>
<feature type="region of interest" description="Disordered" evidence="1">
    <location>
        <begin position="155"/>
        <end position="177"/>
    </location>
</feature>
<sequence>MLSLSDAGSNLASCSPALNITTLLVPSAQGALASSAAELPEAALRAEGAGTAAGARAVLLTASGADAPAGEGEGEGEGGGGVYPGGFSSLAEGVECTLAAPPLAQAGRRVAWDTRGMARQVGIPATSNLTVSGVILYNLAPTGSRYPGQATAFLPEEGDKVGGDTGAASPPPLAAQSPTAKAFANHSLSLWLFDFDRDLSASPLSPGPFPLRLRNVTLVVPQAELDLLRHMLKQASRLPPDASAPAPGGPGRRTLLGGALEGPPPRGRRVVLSGLDDTPAAAQAAAAARLLAAAESSEDAASRVDRWRGCVYTHLVWFAAESRVTSASSDTLVFSSLRHYGWRGSDVTVTSALPPDTPTLLLQAPGQGGDGEVIVIDVMAGCPVVTDPVVPSPPLPTGDSPANGSIGATGPALEPIPDRTPNNEGDDGSSAPSPGLVAGAVVGSVAAAVAAAAVAVRVAKRRRRSRSGSQVLHDGSYAALDSAGNSNDSSRGGRGGADGSASDLWAAVGLPRRAPAPGAEPQDPAPTVAILLEADAAEGGAPERAVERARRPGGGRFSARALSRLCAASGAPSHPAPTAAPRTVAPSGPIPATQTTASPAEPGPAATAAVAAAGPVRSPAGAGQDPALDDSSDGGGGSLCFAGRSRRRLTIRNDTGGSRFSTPTGAGVLPLPPPLFAAEEAAGRTGPLAQAQVSIHLADEPPAAAAGAGGGGDGGGTTGSKRRRWGRVISGSQLEAAAATAAAGAAGSLLAGAGAAGGIAAAAASWGGPREGPMAEAEIRIQLADEAAAAGAGSSRSRRRWGVRISSAGA</sequence>
<dbReference type="AlphaFoldDB" id="A0A835XFD6"/>
<feature type="compositionally biased region" description="Low complexity" evidence="1">
    <location>
        <begin position="596"/>
        <end position="623"/>
    </location>
</feature>
<keyword evidence="3" id="KW-1185">Reference proteome</keyword>
<feature type="region of interest" description="Disordered" evidence="1">
    <location>
        <begin position="702"/>
        <end position="723"/>
    </location>
</feature>
<feature type="region of interest" description="Disordered" evidence="1">
    <location>
        <begin position="390"/>
        <end position="434"/>
    </location>
</feature>
<feature type="compositionally biased region" description="Low complexity" evidence="1">
    <location>
        <begin position="568"/>
        <end position="586"/>
    </location>
</feature>
<feature type="region of interest" description="Disordered" evidence="1">
    <location>
        <begin position="479"/>
        <end position="502"/>
    </location>
</feature>
<feature type="region of interest" description="Disordered" evidence="1">
    <location>
        <begin position="237"/>
        <end position="266"/>
    </location>
</feature>
<accession>A0A835XFD6</accession>
<evidence type="ECO:0000256" key="1">
    <source>
        <dbReference type="SAM" id="MobiDB-lite"/>
    </source>
</evidence>
<comment type="caution">
    <text evidence="2">The sequence shown here is derived from an EMBL/GenBank/DDBJ whole genome shotgun (WGS) entry which is preliminary data.</text>
</comment>
<evidence type="ECO:0000313" key="2">
    <source>
        <dbReference type="EMBL" id="KAG2483542.1"/>
    </source>
</evidence>
<protein>
    <submittedName>
        <fullName evidence="2">Uncharacterized protein</fullName>
    </submittedName>
</protein>
<proteinExistence type="predicted"/>
<feature type="compositionally biased region" description="Gly residues" evidence="1">
    <location>
        <begin position="707"/>
        <end position="718"/>
    </location>
</feature>
<dbReference type="OrthoDB" id="563436at2759"/>
<feature type="compositionally biased region" description="Low complexity" evidence="1">
    <location>
        <begin position="238"/>
        <end position="258"/>
    </location>
</feature>
<feature type="compositionally biased region" description="Low complexity" evidence="1">
    <location>
        <begin position="481"/>
        <end position="490"/>
    </location>
</feature>
<feature type="region of interest" description="Disordered" evidence="1">
    <location>
        <begin position="568"/>
        <end position="641"/>
    </location>
</feature>